<accession>A0AC61RHV2</accession>
<organism evidence="1 2">
    <name type="scientific">Lepagella muris</name>
    <dbReference type="NCBI Taxonomy" id="3032870"/>
    <lineage>
        <taxon>Bacteria</taxon>
        <taxon>Pseudomonadati</taxon>
        <taxon>Bacteroidota</taxon>
        <taxon>Bacteroidia</taxon>
        <taxon>Bacteroidales</taxon>
        <taxon>Muribaculaceae</taxon>
        <taxon>Lepagella</taxon>
    </lineage>
</organism>
<reference evidence="1" key="1">
    <citation type="submission" date="2019-04" db="EMBL/GenBank/DDBJ databases">
        <title>Microbes associate with the intestines of laboratory mice.</title>
        <authorList>
            <person name="Navarre W."/>
            <person name="Wong E."/>
            <person name="Huang K."/>
            <person name="Tropini C."/>
            <person name="Ng K."/>
            <person name="Yu B."/>
        </authorList>
    </citation>
    <scope>NUCLEOTIDE SEQUENCE</scope>
    <source>
        <strain evidence="1">NM04_E33</strain>
    </source>
</reference>
<sequence>MRKFNTWIWHIKPKYWRKRTGVVSSLFAIISLCLFVSCGDGSDNVKRDLSEAKTIAYSGDYDGAQKVLIELRQRIDDATPTEEKESFENLQGQIYYKLNAKDKAKESWRRALEYAKVMRDTSLILQNTFNLGLCETDYAKGVEIYKYAVRVSENREPLMYPQALEKLAQVYIQGEEYEKAGDCLDMAYKVSVASNYDVALQQIAFTKCELWQAQDSLDLALAGFKSIPADSCSLDGKLIRANSIYSILYQRGDYIQAIEYLDSVHQFSDSIKSIDGIGRIEKIENEYNQKYVAQQNRYRILLISVIAVAVVVMTAFFFILKNMRLKRKQLDLMNQIAELNVKIEQIKCGDEEESESASNGNATATHEQIIPLLMEKFRLSKEIFLTSQEYATLKKLNLIRDLGADDKIEIKAVGDAIIGRFSDCCLNLRQSYPAMTNDDCLLCAIVYCGCGKEVQSSIMAASDEALRRRKSRIKQKLPENLFMFFFR</sequence>
<gene>
    <name evidence="1" type="ORF">E5331_03305</name>
</gene>
<dbReference type="Proteomes" id="UP000306319">
    <property type="component" value="Unassembled WGS sequence"/>
</dbReference>
<protein>
    <submittedName>
        <fullName evidence="1">Uncharacterized protein</fullName>
    </submittedName>
</protein>
<dbReference type="EMBL" id="SRYB01000003">
    <property type="protein sequence ID" value="TGY80278.1"/>
    <property type="molecule type" value="Genomic_DNA"/>
</dbReference>
<proteinExistence type="predicted"/>
<keyword evidence="2" id="KW-1185">Reference proteome</keyword>
<comment type="caution">
    <text evidence="1">The sequence shown here is derived from an EMBL/GenBank/DDBJ whole genome shotgun (WGS) entry which is preliminary data.</text>
</comment>
<evidence type="ECO:0000313" key="1">
    <source>
        <dbReference type="EMBL" id="TGY80278.1"/>
    </source>
</evidence>
<name>A0AC61RHV2_9BACT</name>
<evidence type="ECO:0000313" key="2">
    <source>
        <dbReference type="Proteomes" id="UP000306319"/>
    </source>
</evidence>